<reference evidence="5" key="1">
    <citation type="submission" date="2020-04" db="EMBL/GenBank/DDBJ databases">
        <authorList>
            <person name="Neveu A P."/>
        </authorList>
    </citation>
    <scope>NUCLEOTIDE SEQUENCE</scope>
    <source>
        <tissue evidence="5">Whole embryo</tissue>
    </source>
</reference>
<evidence type="ECO:0000256" key="2">
    <source>
        <dbReference type="ARBA" id="ARBA00008954"/>
    </source>
</evidence>
<protein>
    <submittedName>
        <fullName evidence="5">5-phosphohydroxy-L-lysine phospho-lyase</fullName>
    </submittedName>
</protein>
<keyword evidence="3 4" id="KW-0663">Pyridoxal phosphate</keyword>
<dbReference type="GO" id="GO:0016829">
    <property type="term" value="F:lyase activity"/>
    <property type="evidence" value="ECO:0007669"/>
    <property type="project" value="UniProtKB-KW"/>
</dbReference>
<dbReference type="AlphaFoldDB" id="A0A6F9DN38"/>
<dbReference type="PROSITE" id="PS00600">
    <property type="entry name" value="AA_TRANSFER_CLASS_3"/>
    <property type="match status" value="1"/>
</dbReference>
<dbReference type="InterPro" id="IPR005814">
    <property type="entry name" value="Aminotrans_3"/>
</dbReference>
<dbReference type="InterPro" id="IPR015421">
    <property type="entry name" value="PyrdxlP-dep_Trfase_major"/>
</dbReference>
<dbReference type="Gene3D" id="3.40.640.10">
    <property type="entry name" value="Type I PLP-dependent aspartate aminotransferase-like (Major domain)"/>
    <property type="match status" value="1"/>
</dbReference>
<dbReference type="SUPFAM" id="SSF53383">
    <property type="entry name" value="PLP-dependent transferases"/>
    <property type="match status" value="1"/>
</dbReference>
<name>A0A6F9DN38_9ASCI</name>
<sequence length="492" mass="54418">MSEVNEMQTVKDVGSQNGLLEEGLTKEESFRLREAHLASATTLYFRENPLKIVRGFKQYLFDEEGNQYLDCINNVAHVGHCHPIVTEAACQQISQLYTNSRYLHDHLSTYVYRLTHLFPNPLEVCFLTNSGSEANDLALQLAKAHTGGRDVITIDGAYHGHLQSCLDISPFKWRGGIKEKPEYTHVVSSPNVYRGTHAQSSNPAHDYALEVKKAVDDIANDKNRKLSAFIMESLQSCGGQVLPPPGYMAQAFSYVRDAGGVCIADEVQVGFGRIGTHYWAFEPQGVVPDIVTIGKPMGNGHPVSGVVTTRAIAESYWKIADGYFNTFGGNPVSCAIAHAVLDVIEEENLLKNAIDVGKHTLNGFKRLMEKYPLIGDVRGQGLFLGIELVKDRQSKEPAPEESNEIYRRMKNRFIIISVEGPDKNVIKFKPPMCFSRSDADHLLQVFDEVLASLPTADMPVKVSGKIFTIFKDCPTNQPPSSNGNSVSTRAVV</sequence>
<dbReference type="CDD" id="cd00610">
    <property type="entry name" value="OAT_like"/>
    <property type="match status" value="1"/>
</dbReference>
<evidence type="ECO:0000256" key="1">
    <source>
        <dbReference type="ARBA" id="ARBA00001933"/>
    </source>
</evidence>
<evidence type="ECO:0000256" key="4">
    <source>
        <dbReference type="RuleBase" id="RU003560"/>
    </source>
</evidence>
<accession>A0A6F9DN38</accession>
<dbReference type="InterPro" id="IPR049704">
    <property type="entry name" value="Aminotrans_3_PPA_site"/>
</dbReference>
<proteinExistence type="evidence at transcript level"/>
<dbReference type="GO" id="GO:0008483">
    <property type="term" value="F:transaminase activity"/>
    <property type="evidence" value="ECO:0007669"/>
    <property type="project" value="InterPro"/>
</dbReference>
<dbReference type="Gene3D" id="3.90.1150.10">
    <property type="entry name" value="Aspartate Aminotransferase, domain 1"/>
    <property type="match status" value="1"/>
</dbReference>
<comment type="similarity">
    <text evidence="2 4">Belongs to the class-III pyridoxal-phosphate-dependent aminotransferase family.</text>
</comment>
<keyword evidence="5" id="KW-0456">Lyase</keyword>
<gene>
    <name evidence="5" type="primary">Phykpl</name>
</gene>
<evidence type="ECO:0000256" key="3">
    <source>
        <dbReference type="ARBA" id="ARBA00022898"/>
    </source>
</evidence>
<dbReference type="InterPro" id="IPR015424">
    <property type="entry name" value="PyrdxlP-dep_Trfase"/>
</dbReference>
<dbReference type="Pfam" id="PF00202">
    <property type="entry name" value="Aminotran_3"/>
    <property type="match status" value="1"/>
</dbReference>
<organism evidence="5">
    <name type="scientific">Phallusia mammillata</name>
    <dbReference type="NCBI Taxonomy" id="59560"/>
    <lineage>
        <taxon>Eukaryota</taxon>
        <taxon>Metazoa</taxon>
        <taxon>Chordata</taxon>
        <taxon>Tunicata</taxon>
        <taxon>Ascidiacea</taxon>
        <taxon>Phlebobranchia</taxon>
        <taxon>Ascidiidae</taxon>
        <taxon>Phallusia</taxon>
    </lineage>
</organism>
<comment type="cofactor">
    <cofactor evidence="1">
        <name>pyridoxal 5'-phosphate</name>
        <dbReference type="ChEBI" id="CHEBI:597326"/>
    </cofactor>
</comment>
<dbReference type="EMBL" id="LR788982">
    <property type="protein sequence ID" value="CAB3264844.1"/>
    <property type="molecule type" value="mRNA"/>
</dbReference>
<dbReference type="GO" id="GO:0005739">
    <property type="term" value="C:mitochondrion"/>
    <property type="evidence" value="ECO:0007669"/>
    <property type="project" value="TreeGrafter"/>
</dbReference>
<evidence type="ECO:0000313" key="5">
    <source>
        <dbReference type="EMBL" id="CAB3264844.1"/>
    </source>
</evidence>
<dbReference type="GO" id="GO:0030170">
    <property type="term" value="F:pyridoxal phosphate binding"/>
    <property type="evidence" value="ECO:0007669"/>
    <property type="project" value="InterPro"/>
</dbReference>
<dbReference type="InterPro" id="IPR015422">
    <property type="entry name" value="PyrdxlP-dep_Trfase_small"/>
</dbReference>
<dbReference type="PIRSF" id="PIRSF000521">
    <property type="entry name" value="Transaminase_4ab_Lys_Orn"/>
    <property type="match status" value="1"/>
</dbReference>
<dbReference type="PANTHER" id="PTHR45688">
    <property type="match status" value="1"/>
</dbReference>
<dbReference type="PANTHER" id="PTHR45688:SF13">
    <property type="entry name" value="ALANINE--GLYOXYLATE AMINOTRANSFERASE 2-LIKE"/>
    <property type="match status" value="1"/>
</dbReference>